<dbReference type="InterPro" id="IPR008928">
    <property type="entry name" value="6-hairpin_glycosidase_sf"/>
</dbReference>
<evidence type="ECO:0000313" key="1">
    <source>
        <dbReference type="EMBL" id="RGE64051.1"/>
    </source>
</evidence>
<organism evidence="1 2">
    <name type="scientific">Eisenbergiella massiliensis</name>
    <dbReference type="NCBI Taxonomy" id="1720294"/>
    <lineage>
        <taxon>Bacteria</taxon>
        <taxon>Bacillati</taxon>
        <taxon>Bacillota</taxon>
        <taxon>Clostridia</taxon>
        <taxon>Lachnospirales</taxon>
        <taxon>Lachnospiraceae</taxon>
        <taxon>Eisenbergiella</taxon>
    </lineage>
</organism>
<proteinExistence type="predicted"/>
<evidence type="ECO:0000313" key="2">
    <source>
        <dbReference type="Proteomes" id="UP000260812"/>
    </source>
</evidence>
<comment type="caution">
    <text evidence="1">The sequence shown here is derived from an EMBL/GenBank/DDBJ whole genome shotgun (WGS) entry which is preliminary data.</text>
</comment>
<dbReference type="Proteomes" id="UP000260812">
    <property type="component" value="Unassembled WGS sequence"/>
</dbReference>
<dbReference type="AlphaFoldDB" id="A0A3E3IAK8"/>
<dbReference type="GO" id="GO:0005975">
    <property type="term" value="P:carbohydrate metabolic process"/>
    <property type="evidence" value="ECO:0007669"/>
    <property type="project" value="InterPro"/>
</dbReference>
<protein>
    <submittedName>
        <fullName evidence="1">Uncharacterized protein</fullName>
    </submittedName>
</protein>
<accession>A0A3E3IAK8</accession>
<sequence length="637" mass="71532">MITIIKKGPDTCFFSDGIQLARAVGKEGWLDSFEEKAPGVYRWIRRLPASEAGNKGTAKMRMELRASYLPDFTMVPGVNYDGNGWGTFCEYTSDRYHGVPWTYGWHRSSVAAMTYSEKTLAGRTVSVALFGEEEGGNSCQLYSDREEEVHSLVWPETEAPRTLFLYRFGPAWQGEEKEMDSFTAWIVLEEDAVPRSGYRKALDAAWEQNDRKRDCPYPPERIWELGIAYAKQLYTKEPDGFCGINIGLAWENGGWEKRKYNKYEIGWCGQNAMFANALLCEALRTGDKEAEAMGFSVLDSWLEMARVPAGVTGSYYDPGQVRYLEACDLGTAGLAYFEACDLTEKLSGRILCGEGKKAQQTDSADPARIRQKAARYYEAALEICDFAVRMQGEDGSFAKCWHADGRTAIKDGTVGAFLVMPLIEGYRRTGKESYKEAAVKGLRRYLKELKEYGYTTAGALDIFSIDKESGIPLLKGAMALYELTGEKEWLDGALDSAWYLSTWQYTHTCHFGPESVLGQTGYDSFGGTLVSTVHEGIDPFALCYIPELYQLFKATGQERWLKRARAVWRNGCQHISDGSLVIDGRLRPEGSQDESYTVTRQGKRGIASGWLVAWPGSFRMEALRRLKNEKDAASLWS</sequence>
<reference evidence="1" key="1">
    <citation type="submission" date="2018-08" db="EMBL/GenBank/DDBJ databases">
        <title>A genome reference for cultivated species of the human gut microbiota.</title>
        <authorList>
            <person name="Zou Y."/>
            <person name="Xue W."/>
            <person name="Luo G."/>
        </authorList>
    </citation>
    <scope>NUCLEOTIDE SEQUENCE [LARGE SCALE GENOMIC DNA]</scope>
    <source>
        <strain evidence="1">TF05-5AC</strain>
    </source>
</reference>
<dbReference type="EMBL" id="QVLV01000002">
    <property type="protein sequence ID" value="RGE64051.1"/>
    <property type="molecule type" value="Genomic_DNA"/>
</dbReference>
<keyword evidence="2" id="KW-1185">Reference proteome</keyword>
<dbReference type="SUPFAM" id="SSF48208">
    <property type="entry name" value="Six-hairpin glycosidases"/>
    <property type="match status" value="1"/>
</dbReference>
<gene>
    <name evidence="1" type="ORF">DXC51_02955</name>
</gene>
<name>A0A3E3IAK8_9FIRM</name>